<dbReference type="Proteomes" id="UP001266305">
    <property type="component" value="Unassembled WGS sequence"/>
</dbReference>
<keyword evidence="4" id="KW-1185">Reference proteome</keyword>
<feature type="region of interest" description="Disordered" evidence="1">
    <location>
        <begin position="45"/>
        <end position="118"/>
    </location>
</feature>
<name>A0ABQ9TCJ3_SAGOE</name>
<feature type="compositionally biased region" description="Basic and acidic residues" evidence="1">
    <location>
        <begin position="83"/>
        <end position="100"/>
    </location>
</feature>
<evidence type="ECO:0000313" key="3">
    <source>
        <dbReference type="EMBL" id="KAK2082629.1"/>
    </source>
</evidence>
<feature type="compositionally biased region" description="Basic residues" evidence="1">
    <location>
        <begin position="193"/>
        <end position="204"/>
    </location>
</feature>
<evidence type="ECO:0000256" key="1">
    <source>
        <dbReference type="SAM" id="MobiDB-lite"/>
    </source>
</evidence>
<organism evidence="2 4">
    <name type="scientific">Saguinus oedipus</name>
    <name type="common">Cotton-top tamarin</name>
    <name type="synonym">Oedipomidas oedipus</name>
    <dbReference type="NCBI Taxonomy" id="9490"/>
    <lineage>
        <taxon>Eukaryota</taxon>
        <taxon>Metazoa</taxon>
        <taxon>Chordata</taxon>
        <taxon>Craniata</taxon>
        <taxon>Vertebrata</taxon>
        <taxon>Euteleostomi</taxon>
        <taxon>Mammalia</taxon>
        <taxon>Eutheria</taxon>
        <taxon>Euarchontoglires</taxon>
        <taxon>Primates</taxon>
        <taxon>Haplorrhini</taxon>
        <taxon>Platyrrhini</taxon>
        <taxon>Cebidae</taxon>
        <taxon>Callitrichinae</taxon>
        <taxon>Saguinus</taxon>
    </lineage>
</organism>
<feature type="compositionally biased region" description="Polar residues" evidence="1">
    <location>
        <begin position="159"/>
        <end position="168"/>
    </location>
</feature>
<dbReference type="EMBL" id="JASSZA010000049">
    <property type="protein sequence ID" value="KAK2081922.1"/>
    <property type="molecule type" value="Genomic_DNA"/>
</dbReference>
<accession>A0ABQ9TCJ3</accession>
<feature type="compositionally biased region" description="Basic and acidic residues" evidence="1">
    <location>
        <begin position="180"/>
        <end position="192"/>
    </location>
</feature>
<feature type="compositionally biased region" description="Polar residues" evidence="1">
    <location>
        <begin position="223"/>
        <end position="234"/>
    </location>
</feature>
<dbReference type="EMBL" id="JASSZA010000026">
    <property type="protein sequence ID" value="KAK2082629.1"/>
    <property type="molecule type" value="Genomic_DNA"/>
</dbReference>
<reference evidence="2 4" key="1">
    <citation type="submission" date="2023-05" db="EMBL/GenBank/DDBJ databases">
        <title>B98-5 Cell Line De Novo Hybrid Assembly: An Optical Mapping Approach.</title>
        <authorList>
            <person name="Kananen K."/>
            <person name="Auerbach J.A."/>
            <person name="Kautto E."/>
            <person name="Blachly J.S."/>
        </authorList>
    </citation>
    <scope>NUCLEOTIDE SEQUENCE [LARGE SCALE GENOMIC DNA]</scope>
    <source>
        <strain evidence="2">B95-8</strain>
        <tissue evidence="2">Cell line</tissue>
    </source>
</reference>
<sequence length="277" mass="30418">MHARNPGGVGSHVGGRHHGAERLCGANHSASAAVYRLWAMSQRRPGVTKPQDTNFVRPQHPRASIVKVRASSPCTGAGGEGAGDPHHPNPRREPKSERIPSSHPPEQDEGPGTRFPTPEHMVEWLQGRGRPYDSQLRGTNGAWLCACTRQMDRPLPPHISTQDASWSGRSRPGKGGPQTEHVDTAKDQAQEKMRRRARPLRKVKAPSVEGVEGYHEDTKPSLRYSQPQPETHTWSLTTRGLRSTMEIPHGIWSRYLALDDHHTPCGGVRGSPAHTAG</sequence>
<proteinExistence type="predicted"/>
<protein>
    <submittedName>
        <fullName evidence="2">Uncharacterized protein</fullName>
    </submittedName>
</protein>
<comment type="caution">
    <text evidence="2">The sequence shown here is derived from an EMBL/GenBank/DDBJ whole genome shotgun (WGS) entry which is preliminary data.</text>
</comment>
<feature type="region of interest" description="Disordered" evidence="1">
    <location>
        <begin position="154"/>
        <end position="234"/>
    </location>
</feature>
<evidence type="ECO:0000313" key="4">
    <source>
        <dbReference type="Proteomes" id="UP001266305"/>
    </source>
</evidence>
<gene>
    <name evidence="3" type="ORF">P7K49_040010</name>
    <name evidence="2" type="ORF">P7K49_040059</name>
</gene>
<evidence type="ECO:0000313" key="2">
    <source>
        <dbReference type="EMBL" id="KAK2081922.1"/>
    </source>
</evidence>